<reference evidence="3" key="1">
    <citation type="submission" date="2020-11" db="EMBL/GenBank/DDBJ databases">
        <title>Complete genome sequence of a novel pathogenic Methylobacterium strain isolated from rice in Vietnam.</title>
        <authorList>
            <person name="Lai K."/>
            <person name="Okazaki S."/>
            <person name="Higashi K."/>
            <person name="Mori H."/>
            <person name="Toyoda A."/>
            <person name="Kurokawa K."/>
        </authorList>
    </citation>
    <scope>NUCLEOTIDE SEQUENCE</scope>
    <source>
        <strain evidence="3">VL1</strain>
    </source>
</reference>
<evidence type="ECO:0000313" key="4">
    <source>
        <dbReference type="Proteomes" id="UP000663508"/>
    </source>
</evidence>
<proteinExistence type="predicted"/>
<evidence type="ECO:0000256" key="1">
    <source>
        <dbReference type="SAM" id="MobiDB-lite"/>
    </source>
</evidence>
<feature type="compositionally biased region" description="Basic and acidic residues" evidence="1">
    <location>
        <begin position="48"/>
        <end position="57"/>
    </location>
</feature>
<name>A0A8H8WWX3_9HYPH</name>
<evidence type="ECO:0000313" key="3">
    <source>
        <dbReference type="EMBL" id="BCM85890.1"/>
    </source>
</evidence>
<dbReference type="OrthoDB" id="7999179at2"/>
<sequence length="83" mass="8820">MTRGTSRLVLLAVLAASPVVAQVVDKPLVDSPQRSREMAPNMPSVHETPAERVRPGDADTTGTVRPPAPDPKTTDGVLRPQRG</sequence>
<protein>
    <submittedName>
        <fullName evidence="3">Uncharacterized protein</fullName>
    </submittedName>
</protein>
<feature type="signal peptide" evidence="2">
    <location>
        <begin position="1"/>
        <end position="21"/>
    </location>
</feature>
<gene>
    <name evidence="3" type="ORF">mvi_43510</name>
</gene>
<dbReference type="AlphaFoldDB" id="A0A8H8WWX3"/>
<accession>A0A8H8WWX3</accession>
<keyword evidence="2" id="KW-0732">Signal</keyword>
<feature type="region of interest" description="Disordered" evidence="1">
    <location>
        <begin position="30"/>
        <end position="83"/>
    </location>
</feature>
<dbReference type="EMBL" id="AP024145">
    <property type="protein sequence ID" value="BCM85890.1"/>
    <property type="molecule type" value="Genomic_DNA"/>
</dbReference>
<organism evidence="3 4">
    <name type="scientific">Methylobacterium indicum</name>
    <dbReference type="NCBI Taxonomy" id="1775910"/>
    <lineage>
        <taxon>Bacteria</taxon>
        <taxon>Pseudomonadati</taxon>
        <taxon>Pseudomonadota</taxon>
        <taxon>Alphaproteobacteria</taxon>
        <taxon>Hyphomicrobiales</taxon>
        <taxon>Methylobacteriaceae</taxon>
        <taxon>Methylobacterium</taxon>
    </lineage>
</organism>
<evidence type="ECO:0000256" key="2">
    <source>
        <dbReference type="SAM" id="SignalP"/>
    </source>
</evidence>
<feature type="chain" id="PRO_5034247493" evidence="2">
    <location>
        <begin position="22"/>
        <end position="83"/>
    </location>
</feature>
<dbReference type="Proteomes" id="UP000663508">
    <property type="component" value="Chromosome"/>
</dbReference>
<dbReference type="KEGG" id="mind:mvi_43510"/>
<dbReference type="RefSeq" id="WP_053221099.1">
    <property type="nucleotide sequence ID" value="NZ_AP024145.1"/>
</dbReference>